<dbReference type="PANTHER" id="PTHR43649">
    <property type="entry name" value="ARABINOSE-BINDING PROTEIN-RELATED"/>
    <property type="match status" value="1"/>
</dbReference>
<reference evidence="2" key="1">
    <citation type="journal article" date="2019" name="Int. J. Syst. Evol. Microbiol.">
        <title>The Global Catalogue of Microorganisms (GCM) 10K type strain sequencing project: providing services to taxonomists for standard genome sequencing and annotation.</title>
        <authorList>
            <consortium name="The Broad Institute Genomics Platform"/>
            <consortium name="The Broad Institute Genome Sequencing Center for Infectious Disease"/>
            <person name="Wu L."/>
            <person name="Ma J."/>
        </authorList>
    </citation>
    <scope>NUCLEOTIDE SEQUENCE [LARGE SCALE GENOMIC DNA]</scope>
    <source>
        <strain evidence="2">JCM 30346</strain>
    </source>
</reference>
<keyword evidence="2" id="KW-1185">Reference proteome</keyword>
<dbReference type="SUPFAM" id="SSF53850">
    <property type="entry name" value="Periplasmic binding protein-like II"/>
    <property type="match status" value="1"/>
</dbReference>
<gene>
    <name evidence="1" type="ORF">ACFP1K_20580</name>
</gene>
<evidence type="ECO:0000313" key="2">
    <source>
        <dbReference type="Proteomes" id="UP001596137"/>
    </source>
</evidence>
<organism evidence="1 2">
    <name type="scientific">Sphaerisporangium aureirubrum</name>
    <dbReference type="NCBI Taxonomy" id="1544736"/>
    <lineage>
        <taxon>Bacteria</taxon>
        <taxon>Bacillati</taxon>
        <taxon>Actinomycetota</taxon>
        <taxon>Actinomycetes</taxon>
        <taxon>Streptosporangiales</taxon>
        <taxon>Streptosporangiaceae</taxon>
        <taxon>Sphaerisporangium</taxon>
    </lineage>
</organism>
<accession>A0ABW1NMY7</accession>
<evidence type="ECO:0000313" key="1">
    <source>
        <dbReference type="EMBL" id="MFC6083577.1"/>
    </source>
</evidence>
<dbReference type="Pfam" id="PF13416">
    <property type="entry name" value="SBP_bac_8"/>
    <property type="match status" value="1"/>
</dbReference>
<dbReference type="PANTHER" id="PTHR43649:SF12">
    <property type="entry name" value="DIACETYLCHITOBIOSE BINDING PROTEIN DASA"/>
    <property type="match status" value="1"/>
</dbReference>
<dbReference type="PROSITE" id="PS51318">
    <property type="entry name" value="TAT"/>
    <property type="match status" value="1"/>
</dbReference>
<dbReference type="InterPro" id="IPR006311">
    <property type="entry name" value="TAT_signal"/>
</dbReference>
<sequence>MDDTPRSETVQISPDAGRRGFLKGLGLLGVAAAGAPLLAACGGSSSPSAKTSGGKTPLKIVSWMGFEPGRKEAWKAVCDAFNAQSKTIEVSMTGWPFAQYSNNVLTQIQSGALAGDLITAPPDLAARLLSLGQFLPATEAISAAKVTPDAKLHAFMQKDGALYGVSTVTVGFGLLYNEAMLTEAGLQPATTPEEWIEQGKKLTHRPDKFGIIQANTLAEEGSFWFNLQNTVNAYDGVWAQGRQPLVTSEPVVKSLELFKSIYDTSVPKGLNDAQMMSLMGDGRAAMGVVVSATVNVLKSNSPKIYGQLRSAASPWQGKRGTSRVHPIGIFKGTEHKAEATEFLTWLLKPENMALLTMKSLDAIPPYPELDSVPEFATYLKDLPWLSGYQDVNPVTPMDLMGDFITANDEFGNIVLKNFQESLTKGVPVAESMGKAQAQLEALASRLK</sequence>
<dbReference type="InterPro" id="IPR050490">
    <property type="entry name" value="Bact_solute-bd_prot1"/>
</dbReference>
<dbReference type="RefSeq" id="WP_380755691.1">
    <property type="nucleotide sequence ID" value="NZ_JBHSRF010000030.1"/>
</dbReference>
<proteinExistence type="predicted"/>
<comment type="caution">
    <text evidence="1">The sequence shown here is derived from an EMBL/GenBank/DDBJ whole genome shotgun (WGS) entry which is preliminary data.</text>
</comment>
<dbReference type="Gene3D" id="3.40.190.10">
    <property type="entry name" value="Periplasmic binding protein-like II"/>
    <property type="match status" value="1"/>
</dbReference>
<name>A0ABW1NMY7_9ACTN</name>
<dbReference type="EMBL" id="JBHSRF010000030">
    <property type="protein sequence ID" value="MFC6083577.1"/>
    <property type="molecule type" value="Genomic_DNA"/>
</dbReference>
<dbReference type="InterPro" id="IPR006059">
    <property type="entry name" value="SBP"/>
</dbReference>
<protein>
    <submittedName>
        <fullName evidence="1">ABC transporter substrate-binding protein</fullName>
    </submittedName>
</protein>
<dbReference type="Proteomes" id="UP001596137">
    <property type="component" value="Unassembled WGS sequence"/>
</dbReference>